<accession>A0A4P8XLJ7</accession>
<dbReference type="KEGG" id="palo:E6C60_1815"/>
<reference evidence="1 2" key="1">
    <citation type="submission" date="2019-05" db="EMBL/GenBank/DDBJ databases">
        <authorList>
            <person name="Chen C."/>
        </authorList>
    </citation>
    <scope>NUCLEOTIDE SEQUENCE [LARGE SCALE GENOMIC DNA]</scope>
    <source>
        <strain evidence="1 2">HB172198</strain>
    </source>
</reference>
<protein>
    <submittedName>
        <fullName evidence="1">Uncharacterized protein</fullName>
    </submittedName>
</protein>
<evidence type="ECO:0000313" key="1">
    <source>
        <dbReference type="EMBL" id="QCT02530.1"/>
    </source>
</evidence>
<sequence length="40" mass="4398">MIGNGYHPIAPTSLSAKYLRIAQGTYTRRFTPAIGSLRSM</sequence>
<proteinExistence type="predicted"/>
<dbReference type="AlphaFoldDB" id="A0A4P8XLJ7"/>
<dbReference type="EMBL" id="CP040396">
    <property type="protein sequence ID" value="QCT02530.1"/>
    <property type="molecule type" value="Genomic_DNA"/>
</dbReference>
<dbReference type="Proteomes" id="UP000300879">
    <property type="component" value="Chromosome"/>
</dbReference>
<keyword evidence="2" id="KW-1185">Reference proteome</keyword>
<name>A0A4P8XLJ7_9BACL</name>
<evidence type="ECO:0000313" key="2">
    <source>
        <dbReference type="Proteomes" id="UP000300879"/>
    </source>
</evidence>
<organism evidence="1 2">
    <name type="scientific">Paenibacillus algicola</name>
    <dbReference type="NCBI Taxonomy" id="2565926"/>
    <lineage>
        <taxon>Bacteria</taxon>
        <taxon>Bacillati</taxon>
        <taxon>Bacillota</taxon>
        <taxon>Bacilli</taxon>
        <taxon>Bacillales</taxon>
        <taxon>Paenibacillaceae</taxon>
        <taxon>Paenibacillus</taxon>
    </lineage>
</organism>
<gene>
    <name evidence="1" type="ORF">E6C60_1815</name>
</gene>